<keyword evidence="2" id="KW-0808">Transferase</keyword>
<reference evidence="4" key="1">
    <citation type="submission" date="2018-02" db="EMBL/GenBank/DDBJ databases">
        <authorList>
            <person name="Cohen D.B."/>
            <person name="Kent A.D."/>
        </authorList>
    </citation>
    <scope>NUCLEOTIDE SEQUENCE</scope>
</reference>
<keyword evidence="3" id="KW-0012">Acyltransferase</keyword>
<dbReference type="PANTHER" id="PTHR31623:SF20">
    <property type="entry name" value="VINORINE SYNTHASE-LIKE"/>
    <property type="match status" value="1"/>
</dbReference>
<dbReference type="PANTHER" id="PTHR31623">
    <property type="entry name" value="F21J9.9"/>
    <property type="match status" value="1"/>
</dbReference>
<comment type="similarity">
    <text evidence="1">Belongs to the plant acyltransferase family.</text>
</comment>
<evidence type="ECO:0000313" key="4">
    <source>
        <dbReference type="EMBL" id="SPC88374.1"/>
    </source>
</evidence>
<dbReference type="InterPro" id="IPR023213">
    <property type="entry name" value="CAT-like_dom_sf"/>
</dbReference>
<evidence type="ECO:0000256" key="1">
    <source>
        <dbReference type="ARBA" id="ARBA00009861"/>
    </source>
</evidence>
<organism evidence="4">
    <name type="scientific">Fagus sylvatica</name>
    <name type="common">Beechnut</name>
    <dbReference type="NCBI Taxonomy" id="28930"/>
    <lineage>
        <taxon>Eukaryota</taxon>
        <taxon>Viridiplantae</taxon>
        <taxon>Streptophyta</taxon>
        <taxon>Embryophyta</taxon>
        <taxon>Tracheophyta</taxon>
        <taxon>Spermatophyta</taxon>
        <taxon>Magnoliopsida</taxon>
        <taxon>eudicotyledons</taxon>
        <taxon>Gunneridae</taxon>
        <taxon>Pentapetalae</taxon>
        <taxon>rosids</taxon>
        <taxon>fabids</taxon>
        <taxon>Fagales</taxon>
        <taxon>Fagaceae</taxon>
        <taxon>Fagus</taxon>
    </lineage>
</organism>
<name>A0A2N9FNS3_FAGSY</name>
<dbReference type="Pfam" id="PF02458">
    <property type="entry name" value="Transferase"/>
    <property type="match status" value="1"/>
</dbReference>
<accession>A0A2N9FNS3</accession>
<dbReference type="AlphaFoldDB" id="A0A2N9FNS3"/>
<proteinExistence type="inferred from homology"/>
<evidence type="ECO:0000256" key="3">
    <source>
        <dbReference type="ARBA" id="ARBA00023315"/>
    </source>
</evidence>
<sequence length="449" mass="50404">MVKVEVSIISKETIKPSSPALHHLKPYKLSVFDQVTPTTYVPTIFFYPMTDLNLNISQVIAQLKKSFSETLSIFYPLSGRIKDNLFIHEFDMGVPYLEASVNCCMSEFLKHQEIELLNLFIPCNVFCKESDTTTVALIAFQLNIFVCGGIAIGVSFLHKFGDAATTSAFLHSWAATCIGSPEKVTHPNFTEGSSMFPPRDSLPQKYLAKMESLWFKEGAYVTRRFVFDNKAIATLRAKAKSERVPKPTRIEALTGFIWKHYMEASKAIKSGSKRTSMLVQAVNLRTRMKPHLSDSSTGNLFWWATVAADLATEGRELHELVDQVREAIAGFDGDCTKDLQGDEGLSTISDYFDQLEDMFSAEIKPDVCAFTSWLRFYNDIDFGWGKPFWVGIMGKVGPTLRNLIIFNETPWGVGIEAWVTIDEKELAILENDLEFLAFASPNPSISISL</sequence>
<evidence type="ECO:0000313" key="5">
    <source>
        <dbReference type="EMBL" id="SPD20613.1"/>
    </source>
</evidence>
<protein>
    <submittedName>
        <fullName evidence="4">Uncharacterized protein</fullName>
    </submittedName>
</protein>
<dbReference type="EMBL" id="OIVN01005046">
    <property type="protein sequence ID" value="SPD20613.1"/>
    <property type="molecule type" value="Genomic_DNA"/>
</dbReference>
<dbReference type="GO" id="GO:0016746">
    <property type="term" value="F:acyltransferase activity"/>
    <property type="evidence" value="ECO:0007669"/>
    <property type="project" value="UniProtKB-KW"/>
</dbReference>
<evidence type="ECO:0000256" key="2">
    <source>
        <dbReference type="ARBA" id="ARBA00022679"/>
    </source>
</evidence>
<gene>
    <name evidence="4" type="ORF">FSB_LOCUS16256</name>
    <name evidence="5" type="ORF">FSB_LOCUS48495</name>
</gene>
<dbReference type="Gene3D" id="3.30.559.10">
    <property type="entry name" value="Chloramphenicol acetyltransferase-like domain"/>
    <property type="match status" value="2"/>
</dbReference>
<dbReference type="EMBL" id="OIVN01000991">
    <property type="protein sequence ID" value="SPC88374.1"/>
    <property type="molecule type" value="Genomic_DNA"/>
</dbReference>